<evidence type="ECO:0000313" key="1">
    <source>
        <dbReference type="EMBL" id="GEU73489.1"/>
    </source>
</evidence>
<comment type="caution">
    <text evidence="1">The sequence shown here is derived from an EMBL/GenBank/DDBJ whole genome shotgun (WGS) entry which is preliminary data.</text>
</comment>
<name>A0A6L2MJ75_TANCI</name>
<dbReference type="Gene3D" id="3.10.10.10">
    <property type="entry name" value="HIV Type 1 Reverse Transcriptase, subunit A, domain 1"/>
    <property type="match status" value="1"/>
</dbReference>
<dbReference type="InterPro" id="IPR043128">
    <property type="entry name" value="Rev_trsase/Diguanyl_cyclase"/>
</dbReference>
<sequence>MGELGNSKIMLLEFAIVKCRSPYSVILGKNKDVKPQSGNAKFMERNIVASTHGANVKDKEAFHMKNRIISGRRIGKEPMVSEGSWEGDAVKDDKGKIGFHTEEGVYCFTHMPKGLKNYAATLQNVIGKLLVKQKGRNVEVYLDEAVIKSKLEQDLIEDMEETLYKLQRVNMSLDPSGYIFEMKEGKFVGYMATTEGIKADLEKVRAILWGNAPERPDQIRSMSLQLTSKILFIPKLAELTFSFRNT</sequence>
<dbReference type="InterPro" id="IPR043502">
    <property type="entry name" value="DNA/RNA_pol_sf"/>
</dbReference>
<dbReference type="Gene3D" id="3.30.70.270">
    <property type="match status" value="1"/>
</dbReference>
<dbReference type="GO" id="GO:0003964">
    <property type="term" value="F:RNA-directed DNA polymerase activity"/>
    <property type="evidence" value="ECO:0007669"/>
    <property type="project" value="UniProtKB-KW"/>
</dbReference>
<dbReference type="InterPro" id="IPR053134">
    <property type="entry name" value="RNA-dir_DNA_polymerase"/>
</dbReference>
<dbReference type="SUPFAM" id="SSF56672">
    <property type="entry name" value="DNA/RNA polymerases"/>
    <property type="match status" value="1"/>
</dbReference>
<keyword evidence="1" id="KW-0695">RNA-directed DNA polymerase</keyword>
<dbReference type="AlphaFoldDB" id="A0A6L2MJ75"/>
<dbReference type="PANTHER" id="PTHR24559">
    <property type="entry name" value="TRANSPOSON TY3-I GAG-POL POLYPROTEIN"/>
    <property type="match status" value="1"/>
</dbReference>
<accession>A0A6L2MJ75</accession>
<keyword evidence="1" id="KW-0808">Transferase</keyword>
<organism evidence="1">
    <name type="scientific">Tanacetum cinerariifolium</name>
    <name type="common">Dalmatian daisy</name>
    <name type="synonym">Chrysanthemum cinerariifolium</name>
    <dbReference type="NCBI Taxonomy" id="118510"/>
    <lineage>
        <taxon>Eukaryota</taxon>
        <taxon>Viridiplantae</taxon>
        <taxon>Streptophyta</taxon>
        <taxon>Embryophyta</taxon>
        <taxon>Tracheophyta</taxon>
        <taxon>Spermatophyta</taxon>
        <taxon>Magnoliopsida</taxon>
        <taxon>eudicotyledons</taxon>
        <taxon>Gunneridae</taxon>
        <taxon>Pentapetalae</taxon>
        <taxon>asterids</taxon>
        <taxon>campanulids</taxon>
        <taxon>Asterales</taxon>
        <taxon>Asteraceae</taxon>
        <taxon>Asteroideae</taxon>
        <taxon>Anthemideae</taxon>
        <taxon>Anthemidinae</taxon>
        <taxon>Tanacetum</taxon>
    </lineage>
</organism>
<reference evidence="1" key="1">
    <citation type="journal article" date="2019" name="Sci. Rep.">
        <title>Draft genome of Tanacetum cinerariifolium, the natural source of mosquito coil.</title>
        <authorList>
            <person name="Yamashiro T."/>
            <person name="Shiraishi A."/>
            <person name="Satake H."/>
            <person name="Nakayama K."/>
        </authorList>
    </citation>
    <scope>NUCLEOTIDE SEQUENCE</scope>
</reference>
<proteinExistence type="predicted"/>
<keyword evidence="1" id="KW-0548">Nucleotidyltransferase</keyword>
<dbReference type="PANTHER" id="PTHR24559:SF444">
    <property type="entry name" value="REVERSE TRANSCRIPTASE DOMAIN-CONTAINING PROTEIN"/>
    <property type="match status" value="1"/>
</dbReference>
<dbReference type="EMBL" id="BKCJ010006698">
    <property type="protein sequence ID" value="GEU73489.1"/>
    <property type="molecule type" value="Genomic_DNA"/>
</dbReference>
<gene>
    <name evidence="1" type="ORF">Tci_045467</name>
</gene>
<protein>
    <submittedName>
        <fullName evidence="1">Reverse transcriptase domain-containing protein</fullName>
    </submittedName>
</protein>